<evidence type="ECO:0000313" key="5">
    <source>
        <dbReference type="Proteomes" id="UP001155483"/>
    </source>
</evidence>
<reference evidence="4" key="2">
    <citation type="submission" date="2023-04" db="EMBL/GenBank/DDBJ databases">
        <title>Paracnuella aquatica gen. nov., sp. nov., a member of the family Chitinophagaceae isolated from a hot spring.</title>
        <authorList>
            <person name="Wang C."/>
        </authorList>
    </citation>
    <scope>NUCLEOTIDE SEQUENCE</scope>
    <source>
        <strain evidence="4">LB-8</strain>
    </source>
</reference>
<evidence type="ECO:0000259" key="3">
    <source>
        <dbReference type="PROSITE" id="PS50075"/>
    </source>
</evidence>
<dbReference type="AlphaFoldDB" id="A0A9X2Y1J7"/>
<dbReference type="Proteomes" id="UP001155483">
    <property type="component" value="Unassembled WGS sequence"/>
</dbReference>
<dbReference type="PROSITE" id="PS00012">
    <property type="entry name" value="PHOSPHOPANTETHEINE"/>
    <property type="match status" value="1"/>
</dbReference>
<dbReference type="Gene3D" id="1.10.1200.10">
    <property type="entry name" value="ACP-like"/>
    <property type="match status" value="1"/>
</dbReference>
<sequence>MSDLKYELKKQIIEELNLEDIQPEDIEDDAPLFGDGLGLDSIDALELVVLMEKYYGVKITDEETGKKVLASINAMSEFILEQKEKNK</sequence>
<name>A0A9X2Y1J7_9BACT</name>
<dbReference type="InterPro" id="IPR009081">
    <property type="entry name" value="PP-bd_ACP"/>
</dbReference>
<feature type="domain" description="Carrier" evidence="3">
    <location>
        <begin position="1"/>
        <end position="83"/>
    </location>
</feature>
<comment type="caution">
    <text evidence="4">The sequence shown here is derived from an EMBL/GenBank/DDBJ whole genome shotgun (WGS) entry which is preliminary data.</text>
</comment>
<protein>
    <submittedName>
        <fullName evidence="4">Phosphopantetheine-binding protein</fullName>
    </submittedName>
</protein>
<accession>A0A9X2Y1J7</accession>
<dbReference type="InterPro" id="IPR006162">
    <property type="entry name" value="Ppantetheine_attach_site"/>
</dbReference>
<keyword evidence="2" id="KW-0597">Phosphoprotein</keyword>
<dbReference type="Pfam" id="PF00550">
    <property type="entry name" value="PP-binding"/>
    <property type="match status" value="1"/>
</dbReference>
<gene>
    <name evidence="4" type="ORF">OCK74_20925</name>
</gene>
<keyword evidence="5" id="KW-1185">Reference proteome</keyword>
<dbReference type="PROSITE" id="PS50075">
    <property type="entry name" value="CARRIER"/>
    <property type="match status" value="1"/>
</dbReference>
<dbReference type="EMBL" id="JAOTIF010000022">
    <property type="protein sequence ID" value="MCU7551598.1"/>
    <property type="molecule type" value="Genomic_DNA"/>
</dbReference>
<proteinExistence type="predicted"/>
<dbReference type="InterPro" id="IPR036736">
    <property type="entry name" value="ACP-like_sf"/>
</dbReference>
<evidence type="ECO:0000313" key="4">
    <source>
        <dbReference type="EMBL" id="MCU7551598.1"/>
    </source>
</evidence>
<dbReference type="NCBIfam" id="NF006617">
    <property type="entry name" value="PRK09184.1"/>
    <property type="match status" value="1"/>
</dbReference>
<dbReference type="RefSeq" id="WP_279299037.1">
    <property type="nucleotide sequence ID" value="NZ_JAOTIF010000022.1"/>
</dbReference>
<organism evidence="4 5">
    <name type="scientific">Paraflavisolibacter caeni</name>
    <dbReference type="NCBI Taxonomy" id="2982496"/>
    <lineage>
        <taxon>Bacteria</taxon>
        <taxon>Pseudomonadati</taxon>
        <taxon>Bacteroidota</taxon>
        <taxon>Chitinophagia</taxon>
        <taxon>Chitinophagales</taxon>
        <taxon>Chitinophagaceae</taxon>
        <taxon>Paraflavisolibacter</taxon>
    </lineage>
</organism>
<evidence type="ECO:0000256" key="2">
    <source>
        <dbReference type="ARBA" id="ARBA00022553"/>
    </source>
</evidence>
<dbReference type="SUPFAM" id="SSF47336">
    <property type="entry name" value="ACP-like"/>
    <property type="match status" value="1"/>
</dbReference>
<evidence type="ECO:0000256" key="1">
    <source>
        <dbReference type="ARBA" id="ARBA00022450"/>
    </source>
</evidence>
<reference evidence="4" key="1">
    <citation type="submission" date="2022-09" db="EMBL/GenBank/DDBJ databases">
        <authorList>
            <person name="Yuan C."/>
            <person name="Ke Z."/>
        </authorList>
    </citation>
    <scope>NUCLEOTIDE SEQUENCE</scope>
    <source>
        <strain evidence="4">LB-8</strain>
    </source>
</reference>
<keyword evidence="1" id="KW-0596">Phosphopantetheine</keyword>